<evidence type="ECO:0000256" key="1">
    <source>
        <dbReference type="SAM" id="MobiDB-lite"/>
    </source>
</evidence>
<dbReference type="SUPFAM" id="SSF55729">
    <property type="entry name" value="Acyl-CoA N-acyltransferases (Nat)"/>
    <property type="match status" value="1"/>
</dbReference>
<accession>A0ABR1SQP8</accession>
<sequence>MADATTTKTGSPAAQDTNKVGGPRERIPWRIETPTPADVPAIVDVQWNAWVSERMQRLFPHTESGRRYSERDHLLNVTGQPKRPTDNKNKNKDALPEPETMVRVVRDPGDGRAVAFAVWRHMRPGDDWGWEACWSAFDDIPDIHLEIVESMFGPSRRIERLVMDGGREHLLLEALATLDSHRGQGIGTALVEWGNAYADARGLPSFLLASPQGKTVYEKVGFAEKDVSTLTDEKPFSLPMVRPAKQTS</sequence>
<evidence type="ECO:0000313" key="4">
    <source>
        <dbReference type="Proteomes" id="UP001396898"/>
    </source>
</evidence>
<name>A0ABR1SQP8_9PEZI</name>
<keyword evidence="4" id="KW-1185">Reference proteome</keyword>
<dbReference type="InterPro" id="IPR052523">
    <property type="entry name" value="Trichothecene_AcTrans"/>
</dbReference>
<dbReference type="PANTHER" id="PTHR42791">
    <property type="entry name" value="GNAT FAMILY ACETYLTRANSFERASE"/>
    <property type="match status" value="1"/>
</dbReference>
<evidence type="ECO:0000313" key="3">
    <source>
        <dbReference type="EMBL" id="KAK8036517.1"/>
    </source>
</evidence>
<feature type="compositionally biased region" description="Basic and acidic residues" evidence="1">
    <location>
        <begin position="83"/>
        <end position="95"/>
    </location>
</feature>
<reference evidence="3 4" key="1">
    <citation type="submission" date="2023-01" db="EMBL/GenBank/DDBJ databases">
        <title>Analysis of 21 Apiospora genomes using comparative genomics revels a genus with tremendous synthesis potential of carbohydrate active enzymes and secondary metabolites.</title>
        <authorList>
            <person name="Sorensen T."/>
        </authorList>
    </citation>
    <scope>NUCLEOTIDE SEQUENCE [LARGE SCALE GENOMIC DNA]</scope>
    <source>
        <strain evidence="3 4">CBS 20057</strain>
    </source>
</reference>
<dbReference type="EMBL" id="JAQQWI010000004">
    <property type="protein sequence ID" value="KAK8036517.1"/>
    <property type="molecule type" value="Genomic_DNA"/>
</dbReference>
<dbReference type="PANTHER" id="PTHR42791:SF14">
    <property type="entry name" value="N-ACETYLTRANSFERASE DOMAIN-CONTAINING PROTEIN"/>
    <property type="match status" value="1"/>
</dbReference>
<dbReference type="InterPro" id="IPR016181">
    <property type="entry name" value="Acyl_CoA_acyltransferase"/>
</dbReference>
<organism evidence="3 4">
    <name type="scientific">Apiospora marii</name>
    <dbReference type="NCBI Taxonomy" id="335849"/>
    <lineage>
        <taxon>Eukaryota</taxon>
        <taxon>Fungi</taxon>
        <taxon>Dikarya</taxon>
        <taxon>Ascomycota</taxon>
        <taxon>Pezizomycotina</taxon>
        <taxon>Sordariomycetes</taxon>
        <taxon>Xylariomycetidae</taxon>
        <taxon>Amphisphaeriales</taxon>
        <taxon>Apiosporaceae</taxon>
        <taxon>Apiospora</taxon>
    </lineage>
</organism>
<proteinExistence type="predicted"/>
<dbReference type="Proteomes" id="UP001396898">
    <property type="component" value="Unassembled WGS sequence"/>
</dbReference>
<dbReference type="PROSITE" id="PS51186">
    <property type="entry name" value="GNAT"/>
    <property type="match status" value="1"/>
</dbReference>
<dbReference type="Pfam" id="PF13508">
    <property type="entry name" value="Acetyltransf_7"/>
    <property type="match status" value="1"/>
</dbReference>
<feature type="compositionally biased region" description="Polar residues" evidence="1">
    <location>
        <begin position="1"/>
        <end position="18"/>
    </location>
</feature>
<dbReference type="InterPro" id="IPR000182">
    <property type="entry name" value="GNAT_dom"/>
</dbReference>
<evidence type="ECO:0000259" key="2">
    <source>
        <dbReference type="PROSITE" id="PS51186"/>
    </source>
</evidence>
<gene>
    <name evidence="3" type="ORF">PG991_001654</name>
</gene>
<feature type="domain" description="N-acetyltransferase" evidence="2">
    <location>
        <begin position="100"/>
        <end position="245"/>
    </location>
</feature>
<comment type="caution">
    <text evidence="3">The sequence shown here is derived from an EMBL/GenBank/DDBJ whole genome shotgun (WGS) entry which is preliminary data.</text>
</comment>
<feature type="region of interest" description="Disordered" evidence="1">
    <location>
        <begin position="69"/>
        <end position="98"/>
    </location>
</feature>
<dbReference type="Gene3D" id="3.40.630.30">
    <property type="match status" value="1"/>
</dbReference>
<feature type="region of interest" description="Disordered" evidence="1">
    <location>
        <begin position="1"/>
        <end position="27"/>
    </location>
</feature>
<protein>
    <submittedName>
        <fullName evidence="3">Acyl-CoA N-acyltransferase</fullName>
    </submittedName>
</protein>
<dbReference type="CDD" id="cd04301">
    <property type="entry name" value="NAT_SF"/>
    <property type="match status" value="1"/>
</dbReference>